<name>A0A223E872_9BACI</name>
<dbReference type="SUPFAM" id="SSF81301">
    <property type="entry name" value="Nucleotidyltransferase"/>
    <property type="match status" value="1"/>
</dbReference>
<dbReference type="PANTHER" id="PTHR43852">
    <property type="entry name" value="NUCLEOTIDYLTRANSFERASE"/>
    <property type="match status" value="1"/>
</dbReference>
<accession>A0A223E872</accession>
<dbReference type="RefSeq" id="WP_003397908.1">
    <property type="nucleotide sequence ID" value="NZ_CP017703.1"/>
</dbReference>
<evidence type="ECO:0000313" key="3">
    <source>
        <dbReference type="Proteomes" id="UP000214606"/>
    </source>
</evidence>
<proteinExistence type="predicted"/>
<evidence type="ECO:0000313" key="2">
    <source>
        <dbReference type="EMBL" id="ASS91390.1"/>
    </source>
</evidence>
<dbReference type="InterPro" id="IPR052930">
    <property type="entry name" value="TA_antitoxin_MntA"/>
</dbReference>
<evidence type="ECO:0000259" key="1">
    <source>
        <dbReference type="Pfam" id="PF18765"/>
    </source>
</evidence>
<feature type="domain" description="Polymerase beta nucleotidyltransferase" evidence="1">
    <location>
        <begin position="11"/>
        <end position="95"/>
    </location>
</feature>
<reference evidence="2 3" key="1">
    <citation type="submission" date="2016-10" db="EMBL/GenBank/DDBJ databases">
        <title>The whole genome sequencing and assembly of Aeribacillus pallidus KCTC3564 strain.</title>
        <authorList>
            <person name="Lee Y.-J."/>
            <person name="Park M.-K."/>
            <person name="Yi H."/>
            <person name="Bahn Y.-S."/>
            <person name="Kim J.F."/>
            <person name="Lee D.-W."/>
        </authorList>
    </citation>
    <scope>NUCLEOTIDE SEQUENCE [LARGE SCALE GENOMIC DNA]</scope>
    <source>
        <strain evidence="2 3">KCTC3564</strain>
    </source>
</reference>
<protein>
    <recommendedName>
        <fullName evidence="1">Polymerase beta nucleotidyltransferase domain-containing protein</fullName>
    </recommendedName>
</protein>
<organism evidence="2 3">
    <name type="scientific">Aeribacillus pallidus</name>
    <dbReference type="NCBI Taxonomy" id="33936"/>
    <lineage>
        <taxon>Bacteria</taxon>
        <taxon>Bacillati</taxon>
        <taxon>Bacillota</taxon>
        <taxon>Bacilli</taxon>
        <taxon>Bacillales</taxon>
        <taxon>Bacillaceae</taxon>
        <taxon>Aeribacillus</taxon>
    </lineage>
</organism>
<dbReference type="Proteomes" id="UP000214606">
    <property type="component" value="Chromosome"/>
</dbReference>
<dbReference type="Gene3D" id="3.30.460.10">
    <property type="entry name" value="Beta Polymerase, domain 2"/>
    <property type="match status" value="1"/>
</dbReference>
<dbReference type="Pfam" id="PF18765">
    <property type="entry name" value="Polbeta"/>
    <property type="match status" value="1"/>
</dbReference>
<dbReference type="AlphaFoldDB" id="A0A223E872"/>
<dbReference type="EMBL" id="CP017703">
    <property type="protein sequence ID" value="ASS91390.1"/>
    <property type="molecule type" value="Genomic_DNA"/>
</dbReference>
<gene>
    <name evidence="2" type="ORF">AP3564_15235</name>
</gene>
<dbReference type="PANTHER" id="PTHR43852:SF2">
    <property type="entry name" value="PROTEIN ADENYLYLTRANSFERASE MNTA"/>
    <property type="match status" value="1"/>
</dbReference>
<dbReference type="InterPro" id="IPR043519">
    <property type="entry name" value="NT_sf"/>
</dbReference>
<sequence length="98" mass="11356">MYGINKNVFERLLTYFEGDKEIQKVILFGSRAKNTARYNSDIDLCLDYTGNKKGKIMDDIDEIVGIYSCDVLFFDSLNEEIKRQIMRDGKVIYAKPLS</sequence>
<dbReference type="CDD" id="cd05403">
    <property type="entry name" value="NT_KNTase_like"/>
    <property type="match status" value="1"/>
</dbReference>
<dbReference type="KEGG" id="apak:AP3564_15235"/>
<dbReference type="InterPro" id="IPR041633">
    <property type="entry name" value="Polbeta"/>
</dbReference>